<geneLocation type="plasmid" evidence="4">
    <name>paeme6</name>
</geneLocation>
<evidence type="ECO:0000256" key="1">
    <source>
        <dbReference type="SAM" id="Phobius"/>
    </source>
</evidence>
<reference evidence="3 4" key="1">
    <citation type="submission" date="2019-03" db="EMBL/GenBank/DDBJ databases">
        <title>Novel transposon Tn6433 accelerates the dissemination of tet(E) in Aeromonas from aerobic biofilm under oxytetracycline stress.</title>
        <authorList>
            <person name="Shi Y."/>
            <person name="Tian Z."/>
            <person name="Zhang Y."/>
            <person name="Zhang H."/>
            <person name="Yang M."/>
        </authorList>
    </citation>
    <scope>NUCLEOTIDE SEQUENCE [LARGE SCALE GENOMIC DNA]</scope>
    <source>
        <strain evidence="3 4">R50-22</strain>
        <plasmid evidence="4">paeme6</plasmid>
    </source>
</reference>
<accession>A0ABX6NYQ1</accession>
<evidence type="ECO:0000313" key="3">
    <source>
        <dbReference type="EMBL" id="QJT41508.1"/>
    </source>
</evidence>
<feature type="transmembrane region" description="Helical" evidence="1">
    <location>
        <begin position="21"/>
        <end position="45"/>
    </location>
</feature>
<dbReference type="EMBL" id="CP038450">
    <property type="protein sequence ID" value="QJT41508.1"/>
    <property type="molecule type" value="Genomic_DNA"/>
</dbReference>
<dbReference type="Pfam" id="PF07916">
    <property type="entry name" value="TraG_N"/>
    <property type="match status" value="1"/>
</dbReference>
<sequence>MIANHWVDPYTLLMGVHMMDVVVEALCVSGLVYAPFFVAIVQSIVEAMTQGDDEGNAGELAVKFLRKRLLGIFTVFILAFIPVIDVTSNITTRSANACIDPGAPSPTNSVISMVGNFNSSSTKVPMFWAAVHDFSSITTNVVISTTPCAEDIAAINSNVNTANFTNPQDRELAQQWGKSCLAPASGKVSQGSKFDGTWWIGHPDFIAQYKKEGSVVLVNSEVASGLGLAGESSGGQTILGCNQAFVHLMSSSLQRLNHTEGFPVMLKQMAEKHDLSEQEIAYRLAGEMIGSTKRAIGDAFQLPGGKIVVEDSVGTRTNNEDSEIAQMIAVFTTSVANAVNAPDAIVFRQSIPIQMAVTQMILLIVIPIILVFRGFDIKVTLLLAGLYFGIEFTAAIVALATWVGSLVDVIFATVSTNGSYARAAALQLYTYLPLVWFFILGLVGIQVVMPGIGSHGADFGGTSGNVGKLASMAKGGAGLATKVGASFMKAH</sequence>
<feature type="transmembrane region" description="Helical" evidence="1">
    <location>
        <begin position="381"/>
        <end position="407"/>
    </location>
</feature>
<keyword evidence="1" id="KW-1133">Transmembrane helix</keyword>
<dbReference type="Proteomes" id="UP000502657">
    <property type="component" value="Plasmid pAeme6"/>
</dbReference>
<gene>
    <name evidence="3" type="ORF">E4188_23760</name>
</gene>
<name>A0ABX6NYQ1_AERME</name>
<keyword evidence="1" id="KW-0472">Membrane</keyword>
<feature type="transmembrane region" description="Helical" evidence="1">
    <location>
        <begin position="356"/>
        <end position="375"/>
    </location>
</feature>
<organism evidence="3 4">
    <name type="scientific">Aeromonas media</name>
    <dbReference type="NCBI Taxonomy" id="651"/>
    <lineage>
        <taxon>Bacteria</taxon>
        <taxon>Pseudomonadati</taxon>
        <taxon>Pseudomonadota</taxon>
        <taxon>Gammaproteobacteria</taxon>
        <taxon>Aeromonadales</taxon>
        <taxon>Aeromonadaceae</taxon>
        <taxon>Aeromonas</taxon>
    </lineage>
</organism>
<evidence type="ECO:0000259" key="2">
    <source>
        <dbReference type="Pfam" id="PF07916"/>
    </source>
</evidence>
<protein>
    <recommendedName>
        <fullName evidence="2">TraG N-terminal Proteobacteria domain-containing protein</fullName>
    </recommendedName>
</protein>
<feature type="transmembrane region" description="Helical" evidence="1">
    <location>
        <begin position="428"/>
        <end position="449"/>
    </location>
</feature>
<feature type="transmembrane region" description="Helical" evidence="1">
    <location>
        <begin position="65"/>
        <end position="84"/>
    </location>
</feature>
<keyword evidence="1" id="KW-0812">Transmembrane</keyword>
<feature type="domain" description="TraG N-terminal Proteobacteria" evidence="2">
    <location>
        <begin position="36"/>
        <end position="445"/>
    </location>
</feature>
<evidence type="ECO:0000313" key="4">
    <source>
        <dbReference type="Proteomes" id="UP000502657"/>
    </source>
</evidence>
<keyword evidence="4" id="KW-1185">Reference proteome</keyword>
<proteinExistence type="predicted"/>
<dbReference type="InterPro" id="IPR012931">
    <property type="entry name" value="TraG_N_Proteobacteria"/>
</dbReference>
<keyword evidence="3" id="KW-0614">Plasmid</keyword>